<proteinExistence type="predicted"/>
<dbReference type="PATRIC" id="fig|1285586.5.peg.4568"/>
<accession>R7Z8H6</accession>
<dbReference type="OrthoDB" id="2899070at2"/>
<dbReference type="HOGENOM" id="CLU_1851170_0_0_9"/>
<comment type="caution">
    <text evidence="1">The sequence shown here is derived from an EMBL/GenBank/DDBJ whole genome shotgun (WGS) entry which is preliminary data.</text>
</comment>
<evidence type="ECO:0000313" key="2">
    <source>
        <dbReference type="Proteomes" id="UP000013911"/>
    </source>
</evidence>
<dbReference type="EMBL" id="AQPX01000036">
    <property type="protein sequence ID" value="EON70413.1"/>
    <property type="molecule type" value="Genomic_DNA"/>
</dbReference>
<dbReference type="Pfam" id="PF26333">
    <property type="entry name" value="YopJ_bacilli"/>
    <property type="match status" value="1"/>
</dbReference>
<dbReference type="RefSeq" id="WP_010861282.1">
    <property type="nucleotide sequence ID" value="NZ_KB933411.1"/>
</dbReference>
<organism evidence="1 2">
    <name type="scientific">Lysinibacillus sphaericus OT4b.31</name>
    <dbReference type="NCBI Taxonomy" id="1285586"/>
    <lineage>
        <taxon>Bacteria</taxon>
        <taxon>Bacillati</taxon>
        <taxon>Bacillota</taxon>
        <taxon>Bacilli</taxon>
        <taxon>Bacillales</taxon>
        <taxon>Bacillaceae</taxon>
        <taxon>Lysinibacillus</taxon>
    </lineage>
</organism>
<dbReference type="Proteomes" id="UP000013911">
    <property type="component" value="Unassembled WGS sequence"/>
</dbReference>
<protein>
    <submittedName>
        <fullName evidence="1">Putative nucleotide binding protein, phage SPbeta</fullName>
    </submittedName>
</protein>
<name>R7Z8H6_LYSSH</name>
<reference evidence="1 2" key="1">
    <citation type="submission" date="2013-04" db="EMBL/GenBank/DDBJ databases">
        <title>Draft genome of the heavy metal tolerant bacterium Lysinibacillus sphaericus strain OT4b.31.</title>
        <authorList>
            <person name="Pena-Montenegro T.D."/>
            <person name="Dussan J."/>
        </authorList>
    </citation>
    <scope>NUCLEOTIDE SEQUENCE [LARGE SCALE GENOMIC DNA]</scope>
    <source>
        <strain evidence="1 2">OT4b.31</strain>
    </source>
</reference>
<gene>
    <name evidence="1" type="ORF">H131_21917</name>
</gene>
<sequence length="140" mass="16729">MNIVNTDNRKLSLIWEDILMEHGGEETVNNFKNEYSNYCIEKLLELASLFLELKTENHPCKHQIIIGNYLERDEYTVVYESNEIDYQELLIALVTLMRLINIEKRPYLIIELAHALRKMDREVSDRFVKDIAGRVHREYR</sequence>
<dbReference type="AlphaFoldDB" id="R7Z8H6"/>
<dbReference type="InterPro" id="IPR059077">
    <property type="entry name" value="YopJ"/>
</dbReference>
<evidence type="ECO:0000313" key="1">
    <source>
        <dbReference type="EMBL" id="EON70413.1"/>
    </source>
</evidence>